<dbReference type="Proteomes" id="UP000249789">
    <property type="component" value="Unassembled WGS sequence"/>
</dbReference>
<gene>
    <name evidence="12" type="ORF">BO72DRAFT_256150</name>
</gene>
<feature type="compositionally biased region" description="Low complexity" evidence="10">
    <location>
        <begin position="413"/>
        <end position="422"/>
    </location>
</feature>
<dbReference type="InterPro" id="IPR050092">
    <property type="entry name" value="RNase_H"/>
</dbReference>
<sequence>MLLLGGGGKLINAEESLIPTGPSYNGYYSTTPVCRLCVVAPKQGPRGALLSCRLRIPVPRFEFRQLSHRHTPSSDLNFDLIPVSKIVLFFVSNTPLSNLPNGGLDAMNSSTSSPTSVLATNTSSRTNSSASTAGTKRKRNVVGKYYAVKAGYQPGVYYSWTDCLTQVTGYKGAVFQAFSSFDDAKAFLTGATVGAGRGGNNSSSDPPRYYGVQRGRVPGVYTDWSKAQEQIKGFTKPRYKKFATREEAEAFVNEDQGNSATFAKAAKLSGAPGLTDAVPTDAHGVAYEPGTGPLPPGTTDGFDPNVLLDPTTGKVIYKSADQKAATKLKSNGPPGMLRIYTDGSSLKNGRALASAGVGVYFGPGDSRNVSEPLQGSRQTNQRAELTAILRALEIAPRHRDVTIFTDSQYSINGQQTGGQQRSGRVDFVQN</sequence>
<keyword evidence="6" id="KW-0479">Metal-binding</keyword>
<comment type="catalytic activity">
    <reaction evidence="1">
        <text>Endonucleolytic cleavage to 5'-phosphomonoester.</text>
        <dbReference type="EC" id="3.1.26.4"/>
    </reaction>
</comment>
<name>A0A8G1RGG7_9EURO</name>
<feature type="region of interest" description="Disordered" evidence="10">
    <location>
        <begin position="107"/>
        <end position="135"/>
    </location>
</feature>
<evidence type="ECO:0000256" key="1">
    <source>
        <dbReference type="ARBA" id="ARBA00000077"/>
    </source>
</evidence>
<dbReference type="GO" id="GO:0003676">
    <property type="term" value="F:nucleic acid binding"/>
    <property type="evidence" value="ECO:0007669"/>
    <property type="project" value="InterPro"/>
</dbReference>
<feature type="compositionally biased region" description="Low complexity" evidence="10">
    <location>
        <begin position="119"/>
        <end position="134"/>
    </location>
</feature>
<dbReference type="GO" id="GO:0046872">
    <property type="term" value="F:metal ion binding"/>
    <property type="evidence" value="ECO:0007669"/>
    <property type="project" value="UniProtKB-KW"/>
</dbReference>
<dbReference type="PROSITE" id="PS50879">
    <property type="entry name" value="RNASE_H_1"/>
    <property type="match status" value="1"/>
</dbReference>
<dbReference type="CDD" id="cd09280">
    <property type="entry name" value="RNase_HI_eukaryote_like"/>
    <property type="match status" value="1"/>
</dbReference>
<evidence type="ECO:0000256" key="8">
    <source>
        <dbReference type="ARBA" id="ARBA00022801"/>
    </source>
</evidence>
<dbReference type="SUPFAM" id="SSF53098">
    <property type="entry name" value="Ribonuclease H-like"/>
    <property type="match status" value="1"/>
</dbReference>
<evidence type="ECO:0000256" key="5">
    <source>
        <dbReference type="ARBA" id="ARBA00022722"/>
    </source>
</evidence>
<dbReference type="InterPro" id="IPR036397">
    <property type="entry name" value="RNaseH_sf"/>
</dbReference>
<evidence type="ECO:0000256" key="6">
    <source>
        <dbReference type="ARBA" id="ARBA00022723"/>
    </source>
</evidence>
<dbReference type="RefSeq" id="XP_040796900.1">
    <property type="nucleotide sequence ID" value="XM_040940087.1"/>
</dbReference>
<accession>A0A8G1RGG7</accession>
<dbReference type="Gene3D" id="3.40.970.10">
    <property type="entry name" value="Ribonuclease H1, N-terminal domain"/>
    <property type="match status" value="2"/>
</dbReference>
<feature type="compositionally biased region" description="Polar residues" evidence="10">
    <location>
        <begin position="107"/>
        <end position="118"/>
    </location>
</feature>
<feature type="domain" description="RNase H type-1" evidence="11">
    <location>
        <begin position="333"/>
        <end position="430"/>
    </location>
</feature>
<proteinExistence type="inferred from homology"/>
<evidence type="ECO:0000256" key="10">
    <source>
        <dbReference type="SAM" id="MobiDB-lite"/>
    </source>
</evidence>
<dbReference type="InterPro" id="IPR037056">
    <property type="entry name" value="RNase_H1_N_sf"/>
</dbReference>
<reference evidence="12 13" key="1">
    <citation type="submission" date="2018-02" db="EMBL/GenBank/DDBJ databases">
        <title>The genomes of Aspergillus section Nigri reveals drivers in fungal speciation.</title>
        <authorList>
            <consortium name="DOE Joint Genome Institute"/>
            <person name="Vesth T.C."/>
            <person name="Nybo J."/>
            <person name="Theobald S."/>
            <person name="Brandl J."/>
            <person name="Frisvad J.C."/>
            <person name="Nielsen K.F."/>
            <person name="Lyhne E.K."/>
            <person name="Kogle M.E."/>
            <person name="Kuo A."/>
            <person name="Riley R."/>
            <person name="Clum A."/>
            <person name="Nolan M."/>
            <person name="Lipzen A."/>
            <person name="Salamov A."/>
            <person name="Henrissat B."/>
            <person name="Wiebenga A."/>
            <person name="De vries R.P."/>
            <person name="Grigoriev I.V."/>
            <person name="Mortensen U.H."/>
            <person name="Andersen M.R."/>
            <person name="Baker S.E."/>
        </authorList>
    </citation>
    <scope>NUCLEOTIDE SEQUENCE [LARGE SCALE GENOMIC DNA]</scope>
    <source>
        <strain evidence="12 13">CBS 313.89</strain>
    </source>
</reference>
<dbReference type="EMBL" id="KZ824687">
    <property type="protein sequence ID" value="RAK72890.1"/>
    <property type="molecule type" value="Genomic_DNA"/>
</dbReference>
<dbReference type="InterPro" id="IPR011320">
    <property type="entry name" value="RNase_H1_N"/>
</dbReference>
<dbReference type="GO" id="GO:0043137">
    <property type="term" value="P:DNA replication, removal of RNA primer"/>
    <property type="evidence" value="ECO:0007669"/>
    <property type="project" value="TreeGrafter"/>
</dbReference>
<dbReference type="Pfam" id="PF01693">
    <property type="entry name" value="Cauli_VI"/>
    <property type="match status" value="2"/>
</dbReference>
<evidence type="ECO:0000256" key="9">
    <source>
        <dbReference type="ARBA" id="ARBA00022842"/>
    </source>
</evidence>
<dbReference type="GO" id="GO:0004523">
    <property type="term" value="F:RNA-DNA hybrid ribonuclease activity"/>
    <property type="evidence" value="ECO:0007669"/>
    <property type="project" value="UniProtKB-EC"/>
</dbReference>
<dbReference type="FunFam" id="3.40.970.10:FF:000001">
    <property type="entry name" value="Ribonuclease H1"/>
    <property type="match status" value="2"/>
</dbReference>
<dbReference type="AlphaFoldDB" id="A0A8G1RGG7"/>
<protein>
    <recommendedName>
        <fullName evidence="4">ribonuclease H</fullName>
        <ecNumber evidence="4">3.1.26.4</ecNumber>
    </recommendedName>
</protein>
<comment type="cofactor">
    <cofactor evidence="2">
        <name>Mg(2+)</name>
        <dbReference type="ChEBI" id="CHEBI:18420"/>
    </cofactor>
</comment>
<evidence type="ECO:0000313" key="12">
    <source>
        <dbReference type="EMBL" id="RAK72890.1"/>
    </source>
</evidence>
<keyword evidence="13" id="KW-1185">Reference proteome</keyword>
<dbReference type="PANTHER" id="PTHR10642:SF26">
    <property type="entry name" value="RIBONUCLEASE H1"/>
    <property type="match status" value="1"/>
</dbReference>
<dbReference type="Gene3D" id="3.30.420.10">
    <property type="entry name" value="Ribonuclease H-like superfamily/Ribonuclease H"/>
    <property type="match status" value="1"/>
</dbReference>
<dbReference type="InterPro" id="IPR002156">
    <property type="entry name" value="RNaseH_domain"/>
</dbReference>
<evidence type="ECO:0000256" key="4">
    <source>
        <dbReference type="ARBA" id="ARBA00012180"/>
    </source>
</evidence>
<evidence type="ECO:0000313" key="13">
    <source>
        <dbReference type="Proteomes" id="UP000249789"/>
    </source>
</evidence>
<evidence type="ECO:0000256" key="7">
    <source>
        <dbReference type="ARBA" id="ARBA00022759"/>
    </source>
</evidence>
<dbReference type="OrthoDB" id="407198at2759"/>
<keyword evidence="9" id="KW-0460">Magnesium</keyword>
<dbReference type="EC" id="3.1.26.4" evidence="4"/>
<keyword evidence="8" id="KW-0378">Hydrolase</keyword>
<dbReference type="Pfam" id="PF00075">
    <property type="entry name" value="RNase_H"/>
    <property type="match status" value="1"/>
</dbReference>
<dbReference type="SUPFAM" id="SSF55658">
    <property type="entry name" value="L9 N-domain-like"/>
    <property type="match status" value="2"/>
</dbReference>
<dbReference type="InterPro" id="IPR009027">
    <property type="entry name" value="Ribosomal_bL9/RNase_H1_N"/>
</dbReference>
<keyword evidence="5" id="KW-0540">Nuclease</keyword>
<organism evidence="12 13">
    <name type="scientific">Aspergillus fijiensis CBS 313.89</name>
    <dbReference type="NCBI Taxonomy" id="1448319"/>
    <lineage>
        <taxon>Eukaryota</taxon>
        <taxon>Fungi</taxon>
        <taxon>Dikarya</taxon>
        <taxon>Ascomycota</taxon>
        <taxon>Pezizomycotina</taxon>
        <taxon>Eurotiomycetes</taxon>
        <taxon>Eurotiomycetidae</taxon>
        <taxon>Eurotiales</taxon>
        <taxon>Aspergillaceae</taxon>
        <taxon>Aspergillus</taxon>
    </lineage>
</organism>
<evidence type="ECO:0000256" key="2">
    <source>
        <dbReference type="ARBA" id="ARBA00001946"/>
    </source>
</evidence>
<dbReference type="PANTHER" id="PTHR10642">
    <property type="entry name" value="RIBONUCLEASE H1"/>
    <property type="match status" value="1"/>
</dbReference>
<evidence type="ECO:0000256" key="3">
    <source>
        <dbReference type="ARBA" id="ARBA00005300"/>
    </source>
</evidence>
<feature type="region of interest" description="Disordered" evidence="10">
    <location>
        <begin position="411"/>
        <end position="430"/>
    </location>
</feature>
<keyword evidence="7" id="KW-0255">Endonuclease</keyword>
<dbReference type="VEuPathDB" id="FungiDB:BO72DRAFT_256150"/>
<evidence type="ECO:0000259" key="11">
    <source>
        <dbReference type="PROSITE" id="PS50879"/>
    </source>
</evidence>
<dbReference type="GeneID" id="63857420"/>
<comment type="similarity">
    <text evidence="3">Belongs to the RNase H family.</text>
</comment>
<dbReference type="InterPro" id="IPR012337">
    <property type="entry name" value="RNaseH-like_sf"/>
</dbReference>